<sequence>MDTVNLAFLILLIVSVFWDVDCRRPSRRRRARNAKEGTIRLVGGKNSYEGNVEIFHLGVWGSICDDEWDISEANIACKILGFDKATRATSNSEFGKGKSKLDIFLYSLLWKKK</sequence>
<dbReference type="PROSITE" id="PS00420">
    <property type="entry name" value="SRCR_1"/>
    <property type="match status" value="1"/>
</dbReference>
<dbReference type="SUPFAM" id="SSF56487">
    <property type="entry name" value="SRCR-like"/>
    <property type="match status" value="1"/>
</dbReference>
<dbReference type="Gene3D" id="3.10.250.10">
    <property type="entry name" value="SRCR-like domain"/>
    <property type="match status" value="1"/>
</dbReference>
<evidence type="ECO:0000256" key="4">
    <source>
        <dbReference type="ARBA" id="ARBA00022737"/>
    </source>
</evidence>
<dbReference type="EMBL" id="BMAW01071258">
    <property type="protein sequence ID" value="GFT77243.1"/>
    <property type="molecule type" value="Genomic_DNA"/>
</dbReference>
<comment type="subcellular location">
    <subcellularLocation>
        <location evidence="1">Membrane</location>
        <topology evidence="1">Single-pass membrane protein</topology>
    </subcellularLocation>
</comment>
<keyword evidence="6" id="KW-0472">Membrane</keyword>
<comment type="caution">
    <text evidence="12">The sequence shown here is derived from an EMBL/GenBank/DDBJ whole genome shotgun (WGS) entry which is preliminary data.</text>
</comment>
<keyword evidence="4" id="KW-0677">Repeat</keyword>
<dbReference type="PRINTS" id="PR00258">
    <property type="entry name" value="SPERACTRCPTR"/>
</dbReference>
<keyword evidence="13" id="KW-1185">Reference proteome</keyword>
<proteinExistence type="predicted"/>
<keyword evidence="3 10" id="KW-0732">Signal</keyword>
<evidence type="ECO:0000313" key="13">
    <source>
        <dbReference type="Proteomes" id="UP000887013"/>
    </source>
</evidence>
<dbReference type="Pfam" id="PF00530">
    <property type="entry name" value="SRCR"/>
    <property type="match status" value="1"/>
</dbReference>
<feature type="signal peptide" evidence="10">
    <location>
        <begin position="1"/>
        <end position="22"/>
    </location>
</feature>
<dbReference type="AlphaFoldDB" id="A0A8X6PRB5"/>
<dbReference type="OrthoDB" id="6477838at2759"/>
<evidence type="ECO:0000256" key="10">
    <source>
        <dbReference type="SAM" id="SignalP"/>
    </source>
</evidence>
<dbReference type="GO" id="GO:0016020">
    <property type="term" value="C:membrane"/>
    <property type="evidence" value="ECO:0007669"/>
    <property type="project" value="UniProtKB-SubCell"/>
</dbReference>
<dbReference type="PANTHER" id="PTHR45817:SF4">
    <property type="entry name" value="LYSYL OXIDASE-LIKE-RELATED"/>
    <property type="match status" value="1"/>
</dbReference>
<dbReference type="FunFam" id="3.10.250.10:FF:000016">
    <property type="entry name" value="Scavenger receptor cysteine-rich protein type 12"/>
    <property type="match status" value="1"/>
</dbReference>
<evidence type="ECO:0000256" key="6">
    <source>
        <dbReference type="ARBA" id="ARBA00023136"/>
    </source>
</evidence>
<dbReference type="GO" id="GO:0004720">
    <property type="term" value="F:protein-lysine 6-oxidase activity"/>
    <property type="evidence" value="ECO:0007669"/>
    <property type="project" value="TreeGrafter"/>
</dbReference>
<dbReference type="SMART" id="SM00202">
    <property type="entry name" value="SR"/>
    <property type="match status" value="1"/>
</dbReference>
<evidence type="ECO:0000256" key="8">
    <source>
        <dbReference type="ARBA" id="ARBA00023180"/>
    </source>
</evidence>
<evidence type="ECO:0000313" key="12">
    <source>
        <dbReference type="EMBL" id="GFT77243.1"/>
    </source>
</evidence>
<dbReference type="Proteomes" id="UP000887013">
    <property type="component" value="Unassembled WGS sequence"/>
</dbReference>
<keyword evidence="8" id="KW-0325">Glycoprotein</keyword>
<gene>
    <name evidence="12" type="primary">NCL1_29695</name>
    <name evidence="12" type="ORF">NPIL_427551</name>
</gene>
<evidence type="ECO:0000256" key="7">
    <source>
        <dbReference type="ARBA" id="ARBA00023157"/>
    </source>
</evidence>
<evidence type="ECO:0000256" key="1">
    <source>
        <dbReference type="ARBA" id="ARBA00004167"/>
    </source>
</evidence>
<evidence type="ECO:0000256" key="9">
    <source>
        <dbReference type="PROSITE-ProRule" id="PRU00196"/>
    </source>
</evidence>
<dbReference type="InterPro" id="IPR001190">
    <property type="entry name" value="SRCR"/>
</dbReference>
<feature type="chain" id="PRO_5036471809" evidence="10">
    <location>
        <begin position="23"/>
        <end position="113"/>
    </location>
</feature>
<evidence type="ECO:0000259" key="11">
    <source>
        <dbReference type="PROSITE" id="PS50287"/>
    </source>
</evidence>
<keyword evidence="5" id="KW-1133">Transmembrane helix</keyword>
<keyword evidence="7" id="KW-1015">Disulfide bond</keyword>
<protein>
    <submittedName>
        <fullName evidence="12">Lysyl oxidase-like protein 2</fullName>
    </submittedName>
</protein>
<comment type="caution">
    <text evidence="9">Lacks conserved residue(s) required for the propagation of feature annotation.</text>
</comment>
<dbReference type="GO" id="GO:0005615">
    <property type="term" value="C:extracellular space"/>
    <property type="evidence" value="ECO:0007669"/>
    <property type="project" value="TreeGrafter"/>
</dbReference>
<reference evidence="12" key="1">
    <citation type="submission" date="2020-08" db="EMBL/GenBank/DDBJ databases">
        <title>Multicomponent nature underlies the extraordinary mechanical properties of spider dragline silk.</title>
        <authorList>
            <person name="Kono N."/>
            <person name="Nakamura H."/>
            <person name="Mori M."/>
            <person name="Yoshida Y."/>
            <person name="Ohtoshi R."/>
            <person name="Malay A.D."/>
            <person name="Moran D.A.P."/>
            <person name="Tomita M."/>
            <person name="Numata K."/>
            <person name="Arakawa K."/>
        </authorList>
    </citation>
    <scope>NUCLEOTIDE SEQUENCE</scope>
</reference>
<dbReference type="InterPro" id="IPR036772">
    <property type="entry name" value="SRCR-like_dom_sf"/>
</dbReference>
<keyword evidence="2" id="KW-0812">Transmembrane</keyword>
<dbReference type="PANTHER" id="PTHR45817">
    <property type="entry name" value="LYSYL OXIDASE-LIKE-RELATED"/>
    <property type="match status" value="1"/>
</dbReference>
<dbReference type="PROSITE" id="PS50287">
    <property type="entry name" value="SRCR_2"/>
    <property type="match status" value="1"/>
</dbReference>
<evidence type="ECO:0000256" key="2">
    <source>
        <dbReference type="ARBA" id="ARBA00022692"/>
    </source>
</evidence>
<evidence type="ECO:0000256" key="5">
    <source>
        <dbReference type="ARBA" id="ARBA00022989"/>
    </source>
</evidence>
<accession>A0A8X6PRB5</accession>
<feature type="domain" description="SRCR" evidence="11">
    <location>
        <begin position="39"/>
        <end position="97"/>
    </location>
</feature>
<evidence type="ECO:0000256" key="3">
    <source>
        <dbReference type="ARBA" id="ARBA00022729"/>
    </source>
</evidence>
<name>A0A8X6PRB5_NEPPI</name>
<dbReference type="InterPro" id="IPR050912">
    <property type="entry name" value="LOX-like_protein"/>
</dbReference>
<organism evidence="12 13">
    <name type="scientific">Nephila pilipes</name>
    <name type="common">Giant wood spider</name>
    <name type="synonym">Nephila maculata</name>
    <dbReference type="NCBI Taxonomy" id="299642"/>
    <lineage>
        <taxon>Eukaryota</taxon>
        <taxon>Metazoa</taxon>
        <taxon>Ecdysozoa</taxon>
        <taxon>Arthropoda</taxon>
        <taxon>Chelicerata</taxon>
        <taxon>Arachnida</taxon>
        <taxon>Araneae</taxon>
        <taxon>Araneomorphae</taxon>
        <taxon>Entelegynae</taxon>
        <taxon>Araneoidea</taxon>
        <taxon>Nephilidae</taxon>
        <taxon>Nephila</taxon>
    </lineage>
</organism>